<reference evidence="2 3" key="1">
    <citation type="submission" date="2019-02" db="EMBL/GenBank/DDBJ databases">
        <title>Genome sequencing of the rare red list fungi Bondarzewia mesenterica.</title>
        <authorList>
            <person name="Buettner E."/>
            <person name="Kellner H."/>
        </authorList>
    </citation>
    <scope>NUCLEOTIDE SEQUENCE [LARGE SCALE GENOMIC DNA]</scope>
    <source>
        <strain evidence="2 3">DSM 108281</strain>
    </source>
</reference>
<comment type="caution">
    <text evidence="2">The sequence shown here is derived from an EMBL/GenBank/DDBJ whole genome shotgun (WGS) entry which is preliminary data.</text>
</comment>
<dbReference type="AlphaFoldDB" id="A0A4S4LAY1"/>
<dbReference type="OrthoDB" id="2434934at2759"/>
<protein>
    <submittedName>
        <fullName evidence="2">Uncharacterized protein</fullName>
    </submittedName>
</protein>
<feature type="region of interest" description="Disordered" evidence="1">
    <location>
        <begin position="223"/>
        <end position="309"/>
    </location>
</feature>
<dbReference type="EMBL" id="SGPL01000681">
    <property type="protein sequence ID" value="THH08685.1"/>
    <property type="molecule type" value="Genomic_DNA"/>
</dbReference>
<organism evidence="2 3">
    <name type="scientific">Bondarzewia mesenterica</name>
    <dbReference type="NCBI Taxonomy" id="1095465"/>
    <lineage>
        <taxon>Eukaryota</taxon>
        <taxon>Fungi</taxon>
        <taxon>Dikarya</taxon>
        <taxon>Basidiomycota</taxon>
        <taxon>Agaricomycotina</taxon>
        <taxon>Agaricomycetes</taxon>
        <taxon>Russulales</taxon>
        <taxon>Bondarzewiaceae</taxon>
        <taxon>Bondarzewia</taxon>
    </lineage>
</organism>
<proteinExistence type="predicted"/>
<evidence type="ECO:0000313" key="3">
    <source>
        <dbReference type="Proteomes" id="UP000310158"/>
    </source>
</evidence>
<feature type="compositionally biased region" description="Pro residues" evidence="1">
    <location>
        <begin position="257"/>
        <end position="279"/>
    </location>
</feature>
<dbReference type="Proteomes" id="UP000310158">
    <property type="component" value="Unassembled WGS sequence"/>
</dbReference>
<sequence length="309" mass="32598">IHAVCLSYPEPEAEEKHFRRLKHASAQPQVQTVSVSVDIESFSLPSVATATVDSLTDALKDIKLVSLIAAPNLGLGQPGDGDGLLAGAIPTAETVIHGIVQITPQLMSLGYATGKSIFPDHAGVYPPVDRMSILTYWWGLELVLPPPTLKYLDQVQSVSNTVMNFMTALSAVITGVREVLPFIRYISQYMEFEFGEIKDQDAGQGVVCAATWIMPAAMVPRPWDFASPPSSDQGDSDGKDPAPSAPVPGSPVLTPVPDAPEPQPDTPKPLPETPAPPVTVPTTPDQGIPVDAPVLTPLPPLAGIGGILA</sequence>
<feature type="non-terminal residue" evidence="2">
    <location>
        <position position="1"/>
    </location>
</feature>
<evidence type="ECO:0000256" key="1">
    <source>
        <dbReference type="SAM" id="MobiDB-lite"/>
    </source>
</evidence>
<evidence type="ECO:0000313" key="2">
    <source>
        <dbReference type="EMBL" id="THH08685.1"/>
    </source>
</evidence>
<gene>
    <name evidence="2" type="ORF">EW146_g8919</name>
</gene>
<accession>A0A4S4LAY1</accession>
<name>A0A4S4LAY1_9AGAM</name>
<keyword evidence="3" id="KW-1185">Reference proteome</keyword>